<feature type="coiled-coil region" evidence="2">
    <location>
        <begin position="189"/>
        <end position="216"/>
    </location>
</feature>
<reference evidence="4" key="1">
    <citation type="submission" date="2019-11" db="EMBL/GenBank/DDBJ databases">
        <title>Genomic insights into an expanded diversity of filamentous marine cyanobacteria reveals the extraordinary biosynthetic potential of Moorea and Okeania.</title>
        <authorList>
            <person name="Ferreira Leao T."/>
            <person name="Wang M."/>
            <person name="Moss N."/>
            <person name="Da Silva R."/>
            <person name="Sanders J."/>
            <person name="Nurk S."/>
            <person name="Gurevich A."/>
            <person name="Humphrey G."/>
            <person name="Reher R."/>
            <person name="Zhu Q."/>
            <person name="Belda-Ferre P."/>
            <person name="Glukhov E."/>
            <person name="Rex R."/>
            <person name="Dorrestein P.C."/>
            <person name="Knight R."/>
            <person name="Pevzner P."/>
            <person name="Gerwick W.H."/>
            <person name="Gerwick L."/>
        </authorList>
    </citation>
    <scope>NUCLEOTIDE SEQUENCE</scope>
    <source>
        <strain evidence="4">SIO1C4</strain>
    </source>
</reference>
<evidence type="ECO:0000313" key="4">
    <source>
        <dbReference type="EMBL" id="NER30981.1"/>
    </source>
</evidence>
<dbReference type="InterPro" id="IPR007049">
    <property type="entry name" value="Carb-sel_porin_OprB"/>
</dbReference>
<evidence type="ECO:0000256" key="2">
    <source>
        <dbReference type="SAM" id="Coils"/>
    </source>
</evidence>
<gene>
    <name evidence="4" type="ORF">F6J89_26015</name>
</gene>
<dbReference type="PANTHER" id="PTHR43308">
    <property type="entry name" value="OUTER MEMBRANE PROTEIN ALPHA-RELATED"/>
    <property type="match status" value="1"/>
</dbReference>
<organism evidence="4">
    <name type="scientific">Symploca sp. SIO1C4</name>
    <dbReference type="NCBI Taxonomy" id="2607765"/>
    <lineage>
        <taxon>Bacteria</taxon>
        <taxon>Bacillati</taxon>
        <taxon>Cyanobacteriota</taxon>
        <taxon>Cyanophyceae</taxon>
        <taxon>Coleofasciculales</taxon>
        <taxon>Coleofasciculaceae</taxon>
        <taxon>Symploca</taxon>
    </lineage>
</organism>
<feature type="chain" id="PRO_5025715957" evidence="1">
    <location>
        <begin position="30"/>
        <end position="388"/>
    </location>
</feature>
<dbReference type="PANTHER" id="PTHR43308:SF1">
    <property type="entry name" value="OUTER MEMBRANE PROTEIN ALPHA"/>
    <property type="match status" value="1"/>
</dbReference>
<feature type="domain" description="SLH" evidence="3">
    <location>
        <begin position="117"/>
        <end position="181"/>
    </location>
</feature>
<feature type="non-terminal residue" evidence="4">
    <location>
        <position position="388"/>
    </location>
</feature>
<dbReference type="InterPro" id="IPR051465">
    <property type="entry name" value="Cell_Envelope_Struct_Comp"/>
</dbReference>
<keyword evidence="2" id="KW-0175">Coiled coil</keyword>
<dbReference type="GO" id="GO:0008643">
    <property type="term" value="P:carbohydrate transport"/>
    <property type="evidence" value="ECO:0007669"/>
    <property type="project" value="InterPro"/>
</dbReference>
<dbReference type="Pfam" id="PF00395">
    <property type="entry name" value="SLH"/>
    <property type="match status" value="1"/>
</dbReference>
<dbReference type="InterPro" id="IPR047684">
    <property type="entry name" value="Por_som-like"/>
</dbReference>
<sequence>MMSKIFWNTLKVSPALLGASLLVASSAYAAGGVPEQTANTTTSEATASRETGVNYLTNLPQAKVEGTSAAVEFSPSFELAQQAPTETTTAESAEMLEQIDLYNQEVLGTESLDQVTNVSQLRDVSPGDWAYEALRSLVERYGCIAGYPDGTYRGNRPTTRYEFAAGLNACLDQIVRLIEGGAGIDPEELATLERLIAEFEAELATLGTRVDNLEGRVAFLEDHQFSTTTKLRGEAIFAVAGAFGDSRADQLGLDEDDRDDPDDEITFSDRVRLNFDASFTGKDRLRVRLQAGNTPELDEATGTETARLGFEATGGNDVEINDITYRFPFGDKLRFWVGANGFDFNDMANTHNPLLQSSGTGFLSRFNRRNPAIYRNSSNQGVGVNVNL</sequence>
<accession>A0A6B3NN59</accession>
<comment type="caution">
    <text evidence="4">The sequence shown here is derived from an EMBL/GenBank/DDBJ whole genome shotgun (WGS) entry which is preliminary data.</text>
</comment>
<dbReference type="AlphaFoldDB" id="A0A6B3NN59"/>
<dbReference type="Pfam" id="PF04966">
    <property type="entry name" value="OprB"/>
    <property type="match status" value="1"/>
</dbReference>
<evidence type="ECO:0000259" key="3">
    <source>
        <dbReference type="PROSITE" id="PS51272"/>
    </source>
</evidence>
<dbReference type="NCBIfam" id="NF033921">
    <property type="entry name" value="por_somb"/>
    <property type="match status" value="1"/>
</dbReference>
<comment type="similarity">
    <text evidence="1">Belongs to the OprB family.</text>
</comment>
<dbReference type="EMBL" id="JAAHFQ010000690">
    <property type="protein sequence ID" value="NER30981.1"/>
    <property type="molecule type" value="Genomic_DNA"/>
</dbReference>
<keyword evidence="1" id="KW-0732">Signal</keyword>
<feature type="signal peptide" evidence="1">
    <location>
        <begin position="1"/>
        <end position="29"/>
    </location>
</feature>
<evidence type="ECO:0000256" key="1">
    <source>
        <dbReference type="RuleBase" id="RU363072"/>
    </source>
</evidence>
<dbReference type="PROSITE" id="PS51272">
    <property type="entry name" value="SLH"/>
    <property type="match status" value="1"/>
</dbReference>
<dbReference type="GO" id="GO:0016020">
    <property type="term" value="C:membrane"/>
    <property type="evidence" value="ECO:0007669"/>
    <property type="project" value="InterPro"/>
</dbReference>
<dbReference type="GO" id="GO:0015288">
    <property type="term" value="F:porin activity"/>
    <property type="evidence" value="ECO:0007669"/>
    <property type="project" value="InterPro"/>
</dbReference>
<name>A0A6B3NN59_9CYAN</name>
<proteinExistence type="inferred from homology"/>
<dbReference type="InterPro" id="IPR001119">
    <property type="entry name" value="SLH_dom"/>
</dbReference>
<protein>
    <submittedName>
        <fullName evidence="4">Iron uptake porin</fullName>
    </submittedName>
</protein>